<accession>A0A0G3WGR2</accession>
<proteinExistence type="inferred from homology"/>
<dbReference type="GO" id="GO:0050518">
    <property type="term" value="F:2-C-methyl-D-erythritol 4-phosphate cytidylyltransferase activity"/>
    <property type="evidence" value="ECO:0007669"/>
    <property type="project" value="UniProtKB-UniRule"/>
</dbReference>
<evidence type="ECO:0000256" key="3">
    <source>
        <dbReference type="ARBA" id="ARBA00009789"/>
    </source>
</evidence>
<keyword evidence="9" id="KW-1185">Reference proteome</keyword>
<evidence type="ECO:0000256" key="5">
    <source>
        <dbReference type="ARBA" id="ARBA00022695"/>
    </source>
</evidence>
<dbReference type="NCBIfam" id="NF001183">
    <property type="entry name" value="PRK00155.1-3"/>
    <property type="match status" value="1"/>
</dbReference>
<comment type="catalytic activity">
    <reaction evidence="1 7">
        <text>2-C-methyl-D-erythritol 4-phosphate + CTP + H(+) = 4-CDP-2-C-methyl-D-erythritol + diphosphate</text>
        <dbReference type="Rhea" id="RHEA:13429"/>
        <dbReference type="ChEBI" id="CHEBI:15378"/>
        <dbReference type="ChEBI" id="CHEBI:33019"/>
        <dbReference type="ChEBI" id="CHEBI:37563"/>
        <dbReference type="ChEBI" id="CHEBI:57823"/>
        <dbReference type="ChEBI" id="CHEBI:58262"/>
        <dbReference type="EC" id="2.7.7.60"/>
    </reaction>
</comment>
<dbReference type="UniPathway" id="UPA00056">
    <property type="reaction ID" value="UER00093"/>
</dbReference>
<evidence type="ECO:0000256" key="1">
    <source>
        <dbReference type="ARBA" id="ARBA00001282"/>
    </source>
</evidence>
<dbReference type="InterPro" id="IPR001228">
    <property type="entry name" value="IspD"/>
</dbReference>
<keyword evidence="4 7" id="KW-0808">Transferase</keyword>
<evidence type="ECO:0000256" key="2">
    <source>
        <dbReference type="ARBA" id="ARBA00004787"/>
    </source>
</evidence>
<dbReference type="KEGG" id="cace:CACET_c36510"/>
<dbReference type="EMBL" id="CP009687">
    <property type="protein sequence ID" value="AKL97082.1"/>
    <property type="molecule type" value="Genomic_DNA"/>
</dbReference>
<gene>
    <name evidence="7 8" type="primary">ispD</name>
    <name evidence="8" type="ORF">CACET_c36510</name>
</gene>
<protein>
    <recommendedName>
        <fullName evidence="7">2-C-methyl-D-erythritol 4-phosphate cytidylyltransferase</fullName>
        <ecNumber evidence="7">2.7.7.60</ecNumber>
    </recommendedName>
    <alternativeName>
        <fullName evidence="7">4-diphosphocytidyl-2C-methyl-D-erythritol synthase</fullName>
    </alternativeName>
    <alternativeName>
        <fullName evidence="7">MEP cytidylyltransferase</fullName>
        <shortName evidence="7">MCT</shortName>
    </alternativeName>
</protein>
<dbReference type="Proteomes" id="UP000035704">
    <property type="component" value="Chromosome"/>
</dbReference>
<dbReference type="PROSITE" id="PS01295">
    <property type="entry name" value="ISPD"/>
    <property type="match status" value="1"/>
</dbReference>
<evidence type="ECO:0000313" key="8">
    <source>
        <dbReference type="EMBL" id="AKL97082.1"/>
    </source>
</evidence>
<dbReference type="PANTHER" id="PTHR32125:SF4">
    <property type="entry name" value="2-C-METHYL-D-ERYTHRITOL 4-PHOSPHATE CYTIDYLYLTRANSFERASE, CHLOROPLASTIC"/>
    <property type="match status" value="1"/>
</dbReference>
<evidence type="ECO:0000256" key="7">
    <source>
        <dbReference type="HAMAP-Rule" id="MF_00108"/>
    </source>
</evidence>
<dbReference type="InterPro" id="IPR050088">
    <property type="entry name" value="IspD/TarI_cytidylyltransf_bact"/>
</dbReference>
<comment type="similarity">
    <text evidence="3 7">Belongs to the IspD/TarI cytidylyltransferase family. IspD subfamily.</text>
</comment>
<evidence type="ECO:0000256" key="4">
    <source>
        <dbReference type="ARBA" id="ARBA00022679"/>
    </source>
</evidence>
<dbReference type="SUPFAM" id="SSF53448">
    <property type="entry name" value="Nucleotide-diphospho-sugar transferases"/>
    <property type="match status" value="1"/>
</dbReference>
<dbReference type="EC" id="2.7.7.60" evidence="7"/>
<comment type="function">
    <text evidence="7">Catalyzes the formation of 4-diphosphocytidyl-2-C-methyl-D-erythritol from CTP and 2-C-methyl-D-erythritol 4-phosphate (MEP).</text>
</comment>
<keyword evidence="5 7" id="KW-0548">Nucleotidyltransferase</keyword>
<dbReference type="InterPro" id="IPR018294">
    <property type="entry name" value="ISPD_synthase_CS"/>
</dbReference>
<dbReference type="GO" id="GO:0019288">
    <property type="term" value="P:isopentenyl diphosphate biosynthetic process, methylerythritol 4-phosphate pathway"/>
    <property type="evidence" value="ECO:0007669"/>
    <property type="project" value="UniProtKB-UniRule"/>
</dbReference>
<dbReference type="InterPro" id="IPR034683">
    <property type="entry name" value="IspD/TarI"/>
</dbReference>
<dbReference type="AlphaFoldDB" id="A0A0G3WGR2"/>
<feature type="site" description="Positions MEP for the nucleophilic attack" evidence="7">
    <location>
        <position position="159"/>
    </location>
</feature>
<dbReference type="Pfam" id="PF01128">
    <property type="entry name" value="IspD"/>
    <property type="match status" value="1"/>
</dbReference>
<sequence>MMQKGKNIAIIVAAGKGKRMGRELNKQYILLENKPIVAYTLEVFEESEHVDEVILVVGENEMSFAQDNIIEKYGFKKIKQVVSGGKERQDSVYRGLLAIKEQCEIVVIHDGARPFLEKELLKKAVETAENIGAAIIAVPVKDTIKVVSEEMEVIDTPNRSLMWAVQTPQVFRYALLKEAYGRLIEEGLCATDDAMVVEKYGHTVKVIQGNYENIKITTPEDLVVAEGILRKEKR</sequence>
<dbReference type="STRING" id="84022.CACET_c36510"/>
<dbReference type="FunFam" id="3.90.550.10:FF:000003">
    <property type="entry name" value="2-C-methyl-D-erythritol 4-phosphate cytidylyltransferase"/>
    <property type="match status" value="1"/>
</dbReference>
<comment type="pathway">
    <text evidence="2 7">Isoprenoid biosynthesis; isopentenyl diphosphate biosynthesis via DXP pathway; isopentenyl diphosphate from 1-deoxy-D-xylulose 5-phosphate: step 2/6.</text>
</comment>
<dbReference type="PANTHER" id="PTHR32125">
    <property type="entry name" value="2-C-METHYL-D-ERYTHRITOL 4-PHOSPHATE CYTIDYLYLTRANSFERASE, CHLOROPLASTIC"/>
    <property type="match status" value="1"/>
</dbReference>
<evidence type="ECO:0000313" key="9">
    <source>
        <dbReference type="Proteomes" id="UP000035704"/>
    </source>
</evidence>
<keyword evidence="6 7" id="KW-0414">Isoprene biosynthesis</keyword>
<evidence type="ECO:0000256" key="6">
    <source>
        <dbReference type="ARBA" id="ARBA00023229"/>
    </source>
</evidence>
<feature type="site" description="Transition state stabilizer" evidence="7">
    <location>
        <position position="26"/>
    </location>
</feature>
<organism evidence="8 9">
    <name type="scientific">Clostridium aceticum</name>
    <dbReference type="NCBI Taxonomy" id="84022"/>
    <lineage>
        <taxon>Bacteria</taxon>
        <taxon>Bacillati</taxon>
        <taxon>Bacillota</taxon>
        <taxon>Clostridia</taxon>
        <taxon>Eubacteriales</taxon>
        <taxon>Clostridiaceae</taxon>
        <taxon>Clostridium</taxon>
    </lineage>
</organism>
<dbReference type="NCBIfam" id="TIGR00453">
    <property type="entry name" value="ispD"/>
    <property type="match status" value="1"/>
</dbReference>
<feature type="site" description="Transition state stabilizer" evidence="7">
    <location>
        <position position="19"/>
    </location>
</feature>
<dbReference type="PATRIC" id="fig|84022.6.peg.3732"/>
<dbReference type="HAMAP" id="MF_00108">
    <property type="entry name" value="IspD"/>
    <property type="match status" value="1"/>
</dbReference>
<dbReference type="CDD" id="cd02516">
    <property type="entry name" value="CDP-ME_synthetase"/>
    <property type="match status" value="1"/>
</dbReference>
<dbReference type="Gene3D" id="3.90.550.10">
    <property type="entry name" value="Spore Coat Polysaccharide Biosynthesis Protein SpsA, Chain A"/>
    <property type="match status" value="1"/>
</dbReference>
<reference evidence="8 9" key="1">
    <citation type="submission" date="2014-10" db="EMBL/GenBank/DDBJ databases">
        <title>Genome sequence of Clostridium aceticum DSM 1496.</title>
        <authorList>
            <person name="Poehlein A."/>
            <person name="Schiel-Bengelsdorf B."/>
            <person name="Gottschalk G."/>
            <person name="Duerre P."/>
            <person name="Daniel R."/>
        </authorList>
    </citation>
    <scope>NUCLEOTIDE SEQUENCE [LARGE SCALE GENOMIC DNA]</scope>
    <source>
        <strain evidence="8 9">DSM 1496</strain>
    </source>
</reference>
<feature type="site" description="Positions MEP for the nucleophilic attack" evidence="7">
    <location>
        <position position="215"/>
    </location>
</feature>
<name>A0A0G3WGR2_9CLOT</name>
<dbReference type="InterPro" id="IPR029044">
    <property type="entry name" value="Nucleotide-diphossugar_trans"/>
</dbReference>